<evidence type="ECO:0000313" key="5">
    <source>
        <dbReference type="Proteomes" id="UP000239047"/>
    </source>
</evidence>
<dbReference type="AlphaFoldDB" id="A0A2S5G8X4"/>
<dbReference type="InterPro" id="IPR012347">
    <property type="entry name" value="Ferritin-like"/>
</dbReference>
<dbReference type="PANTHER" id="PTHR39183:SF1">
    <property type="entry name" value="SPORE COAT PROTEIN F-LIKE PROTEIN YHCQ"/>
    <property type="match status" value="1"/>
</dbReference>
<dbReference type="Pfam" id="PF07875">
    <property type="entry name" value="Coat_F"/>
    <property type="match status" value="1"/>
</dbReference>
<keyword evidence="4" id="KW-0167">Capsid protein</keyword>
<comment type="similarity">
    <text evidence="3">Belongs to the CotF family.</text>
</comment>
<dbReference type="RefSeq" id="WP_104059167.1">
    <property type="nucleotide sequence ID" value="NZ_PREZ01000006.1"/>
</dbReference>
<evidence type="ECO:0000256" key="1">
    <source>
        <dbReference type="ARBA" id="ARBA00022969"/>
    </source>
</evidence>
<keyword evidence="5" id="KW-1185">Reference proteome</keyword>
<dbReference type="Gene3D" id="1.20.1260.10">
    <property type="match status" value="1"/>
</dbReference>
<comment type="caution">
    <text evidence="4">The sequence shown here is derived from an EMBL/GenBank/DDBJ whole genome shotgun (WGS) entry which is preliminary data.</text>
</comment>
<dbReference type="EMBL" id="PREZ01000006">
    <property type="protein sequence ID" value="PPA69429.1"/>
    <property type="molecule type" value="Genomic_DNA"/>
</dbReference>
<comment type="subcellular location">
    <subcellularLocation>
        <location evidence="2">Spore coat</location>
    </subcellularLocation>
</comment>
<dbReference type="Proteomes" id="UP000239047">
    <property type="component" value="Unassembled WGS sequence"/>
</dbReference>
<keyword evidence="1" id="KW-0749">Sporulation</keyword>
<gene>
    <name evidence="4" type="ORF">C4B60_16730</name>
</gene>
<accession>A0A2S5G8X4</accession>
<evidence type="ECO:0000313" key="4">
    <source>
        <dbReference type="EMBL" id="PPA69429.1"/>
    </source>
</evidence>
<keyword evidence="4" id="KW-0946">Virion</keyword>
<organism evidence="4 5">
    <name type="scientific">Jeotgalibacillus proteolyticus</name>
    <dbReference type="NCBI Taxonomy" id="2082395"/>
    <lineage>
        <taxon>Bacteria</taxon>
        <taxon>Bacillati</taxon>
        <taxon>Bacillota</taxon>
        <taxon>Bacilli</taxon>
        <taxon>Bacillales</taxon>
        <taxon>Caryophanaceae</taxon>
        <taxon>Jeotgalibacillus</taxon>
    </lineage>
</organism>
<proteinExistence type="inferred from homology"/>
<protein>
    <submittedName>
        <fullName evidence="4">Spore coat protein</fullName>
    </submittedName>
</protein>
<evidence type="ECO:0000256" key="3">
    <source>
        <dbReference type="ARBA" id="ARBA00024344"/>
    </source>
</evidence>
<dbReference type="PANTHER" id="PTHR39183">
    <property type="entry name" value="SPORE COAT PROTEIN F-LIKE PROTEIN YHCQ"/>
    <property type="match status" value="1"/>
</dbReference>
<name>A0A2S5G8X4_9BACL</name>
<sequence>MNTIIENLTGMDALSDQVVAMDLLIAAKSGVRNYAMAVTEAGTPEVKEMLTRHLDDAIEMHEQVSAYAVEKGWYHPWDTNEQIQLNLTNMKTALNLPAL</sequence>
<dbReference type="OrthoDB" id="1930261at2"/>
<dbReference type="GO" id="GO:0030435">
    <property type="term" value="P:sporulation resulting in formation of a cellular spore"/>
    <property type="evidence" value="ECO:0007669"/>
    <property type="project" value="UniProtKB-KW"/>
</dbReference>
<dbReference type="InterPro" id="IPR012851">
    <property type="entry name" value="Spore_coat_CotF-like"/>
</dbReference>
<reference evidence="4 5" key="1">
    <citation type="submission" date="2018-02" db="EMBL/GenBank/DDBJ databases">
        <title>Jeotgalibacillus proteolyticum sp. nov. a protease producing bacterium isolated from ocean sediments of Laizhou Bay.</title>
        <authorList>
            <person name="Li Y."/>
        </authorList>
    </citation>
    <scope>NUCLEOTIDE SEQUENCE [LARGE SCALE GENOMIC DNA]</scope>
    <source>
        <strain evidence="4 5">22-7</strain>
    </source>
</reference>
<evidence type="ECO:0000256" key="2">
    <source>
        <dbReference type="ARBA" id="ARBA00024325"/>
    </source>
</evidence>